<feature type="coiled-coil region" evidence="1">
    <location>
        <begin position="233"/>
        <end position="313"/>
    </location>
</feature>
<dbReference type="EMBL" id="JARIHO010000007">
    <property type="protein sequence ID" value="KAJ7358179.1"/>
    <property type="molecule type" value="Genomic_DNA"/>
</dbReference>
<organism evidence="3 4">
    <name type="scientific">Mycena albidolilacea</name>
    <dbReference type="NCBI Taxonomy" id="1033008"/>
    <lineage>
        <taxon>Eukaryota</taxon>
        <taxon>Fungi</taxon>
        <taxon>Dikarya</taxon>
        <taxon>Basidiomycota</taxon>
        <taxon>Agaricomycotina</taxon>
        <taxon>Agaricomycetes</taxon>
        <taxon>Agaricomycetidae</taxon>
        <taxon>Agaricales</taxon>
        <taxon>Marasmiineae</taxon>
        <taxon>Mycenaceae</taxon>
        <taxon>Mycena</taxon>
    </lineage>
</organism>
<sequence>MFVDLDKRDQASSNNWTNWFRIWLMAPNVIWDFKFLSCLSAKKVLQRVPAHWDCALVVHKRWILYHPKKQEDAPARFSILVSQNFPWFQIIYNKVSGEKMGNMPGTSSHCLRYDGPKDHPAKYRISDCPPSRMPTKRTEKESKRYRRTKARSSAQLVNCFGSSTRVLGPTSRPSNREKENIPTSPPSSQLPTSPYTRKSSPSNLFPRSADAFLGLQQRSDTYEKRYRNLAKRASRAAARMVELEICIQALQEQLCGIEEFSSPFVASLRQQLDELSAELIKRKQDDMELRLRNEELARKKQALSKKVARFDGRFETGVAKLSTQSLKEDGMISMEIRACVRDIVSFGAPVESVDKIIHASQGAPHFALDMVEMSLLPRGWTQLTLGNFEVTIN</sequence>
<evidence type="ECO:0000313" key="3">
    <source>
        <dbReference type="EMBL" id="KAJ7358179.1"/>
    </source>
</evidence>
<keyword evidence="4" id="KW-1185">Reference proteome</keyword>
<comment type="caution">
    <text evidence="3">The sequence shown here is derived from an EMBL/GenBank/DDBJ whole genome shotgun (WGS) entry which is preliminary data.</text>
</comment>
<evidence type="ECO:0000313" key="4">
    <source>
        <dbReference type="Proteomes" id="UP001218218"/>
    </source>
</evidence>
<gene>
    <name evidence="3" type="ORF">DFH08DRAFT_802023</name>
</gene>
<proteinExistence type="predicted"/>
<dbReference type="Proteomes" id="UP001218218">
    <property type="component" value="Unassembled WGS sequence"/>
</dbReference>
<reference evidence="3" key="1">
    <citation type="submission" date="2023-03" db="EMBL/GenBank/DDBJ databases">
        <title>Massive genome expansion in bonnet fungi (Mycena s.s.) driven by repeated elements and novel gene families across ecological guilds.</title>
        <authorList>
            <consortium name="Lawrence Berkeley National Laboratory"/>
            <person name="Harder C.B."/>
            <person name="Miyauchi S."/>
            <person name="Viragh M."/>
            <person name="Kuo A."/>
            <person name="Thoen E."/>
            <person name="Andreopoulos B."/>
            <person name="Lu D."/>
            <person name="Skrede I."/>
            <person name="Drula E."/>
            <person name="Henrissat B."/>
            <person name="Morin E."/>
            <person name="Kohler A."/>
            <person name="Barry K."/>
            <person name="LaButti K."/>
            <person name="Morin E."/>
            <person name="Salamov A."/>
            <person name="Lipzen A."/>
            <person name="Mereny Z."/>
            <person name="Hegedus B."/>
            <person name="Baldrian P."/>
            <person name="Stursova M."/>
            <person name="Weitz H."/>
            <person name="Taylor A."/>
            <person name="Grigoriev I.V."/>
            <person name="Nagy L.G."/>
            <person name="Martin F."/>
            <person name="Kauserud H."/>
        </authorList>
    </citation>
    <scope>NUCLEOTIDE SEQUENCE</scope>
    <source>
        <strain evidence="3">CBHHK002</strain>
    </source>
</reference>
<feature type="compositionally biased region" description="Polar residues" evidence="2">
    <location>
        <begin position="151"/>
        <end position="165"/>
    </location>
</feature>
<feature type="compositionally biased region" description="Low complexity" evidence="2">
    <location>
        <begin position="186"/>
        <end position="196"/>
    </location>
</feature>
<protein>
    <submittedName>
        <fullName evidence="3">Uncharacterized protein</fullName>
    </submittedName>
</protein>
<dbReference type="AlphaFoldDB" id="A0AAD7EZB1"/>
<evidence type="ECO:0000256" key="1">
    <source>
        <dbReference type="SAM" id="Coils"/>
    </source>
</evidence>
<name>A0AAD7EZB1_9AGAR</name>
<accession>A0AAD7EZB1</accession>
<evidence type="ECO:0000256" key="2">
    <source>
        <dbReference type="SAM" id="MobiDB-lite"/>
    </source>
</evidence>
<feature type="region of interest" description="Disordered" evidence="2">
    <location>
        <begin position="122"/>
        <end position="204"/>
    </location>
</feature>
<keyword evidence="1" id="KW-0175">Coiled coil</keyword>